<dbReference type="EMBL" id="CP001322">
    <property type="protein sequence ID" value="ACL05077.1"/>
    <property type="molecule type" value="Genomic_DNA"/>
</dbReference>
<dbReference type="Pfam" id="PF13561">
    <property type="entry name" value="adh_short_C2"/>
    <property type="match status" value="1"/>
</dbReference>
<dbReference type="InterPro" id="IPR020904">
    <property type="entry name" value="Sc_DH/Rdtase_CS"/>
</dbReference>
<gene>
    <name evidence="3" type="ordered locus">Dalk_3388</name>
</gene>
<name>B8FLD1_DESAL</name>
<feature type="domain" description="Ketoreductase" evidence="2">
    <location>
        <begin position="12"/>
        <end position="189"/>
    </location>
</feature>
<sequence>MNMNVNFDFKGQIALVTGAASGIGLAVARAFARSGASVYAVDRAPEVVEIGKDLNGMGHVADISDPQAAGHIISECRKQFGVPHVLVNVAAISKPCMVSNMSFDAWRETIDVNLSGVFSLAKAVLPDLSARGGGSIINFSSVLAGTGGKSSAHYAAAKGGVEAFTRSLALEYGPKNVRVNTVAPGMVDTPMLALMNDTQRAALKSRIPLKRIATPEDIAGVVLFLASDAAAYITGQTIGVNGGMYMG</sequence>
<dbReference type="SUPFAM" id="SSF51735">
    <property type="entry name" value="NAD(P)-binding Rossmann-fold domains"/>
    <property type="match status" value="1"/>
</dbReference>
<dbReference type="PANTHER" id="PTHR42760:SF135">
    <property type="entry name" value="BLL7886 PROTEIN"/>
    <property type="match status" value="1"/>
</dbReference>
<dbReference type="Proteomes" id="UP000000739">
    <property type="component" value="Chromosome"/>
</dbReference>
<dbReference type="PRINTS" id="PR00081">
    <property type="entry name" value="GDHRDH"/>
</dbReference>
<evidence type="ECO:0000259" key="2">
    <source>
        <dbReference type="SMART" id="SM00822"/>
    </source>
</evidence>
<comment type="similarity">
    <text evidence="1">Belongs to the short-chain dehydrogenases/reductases (SDR) family.</text>
</comment>
<dbReference type="PANTHER" id="PTHR42760">
    <property type="entry name" value="SHORT-CHAIN DEHYDROGENASES/REDUCTASES FAMILY MEMBER"/>
    <property type="match status" value="1"/>
</dbReference>
<organism evidence="3 4">
    <name type="scientific">Desulfatibacillum aliphaticivorans</name>
    <dbReference type="NCBI Taxonomy" id="218208"/>
    <lineage>
        <taxon>Bacteria</taxon>
        <taxon>Pseudomonadati</taxon>
        <taxon>Thermodesulfobacteriota</taxon>
        <taxon>Desulfobacteria</taxon>
        <taxon>Desulfobacterales</taxon>
        <taxon>Desulfatibacillaceae</taxon>
        <taxon>Desulfatibacillum</taxon>
    </lineage>
</organism>
<dbReference type="Gene3D" id="3.40.50.720">
    <property type="entry name" value="NAD(P)-binding Rossmann-like Domain"/>
    <property type="match status" value="1"/>
</dbReference>
<dbReference type="HOGENOM" id="CLU_010194_1_2_7"/>
<dbReference type="InterPro" id="IPR002347">
    <property type="entry name" value="SDR_fam"/>
</dbReference>
<dbReference type="KEGG" id="dal:Dalk_3388"/>
<accession>B8FLD1</accession>
<proteinExistence type="inferred from homology"/>
<dbReference type="InterPro" id="IPR057326">
    <property type="entry name" value="KR_dom"/>
</dbReference>
<dbReference type="PRINTS" id="PR00080">
    <property type="entry name" value="SDRFAMILY"/>
</dbReference>
<dbReference type="AlphaFoldDB" id="B8FLD1"/>
<dbReference type="eggNOG" id="COG1028">
    <property type="taxonomic scope" value="Bacteria"/>
</dbReference>
<dbReference type="NCBIfam" id="NF009466">
    <property type="entry name" value="PRK12826.1-2"/>
    <property type="match status" value="1"/>
</dbReference>
<dbReference type="GO" id="GO:0030497">
    <property type="term" value="P:fatty acid elongation"/>
    <property type="evidence" value="ECO:0007669"/>
    <property type="project" value="TreeGrafter"/>
</dbReference>
<dbReference type="SMART" id="SM00822">
    <property type="entry name" value="PKS_KR"/>
    <property type="match status" value="1"/>
</dbReference>
<dbReference type="InterPro" id="IPR036291">
    <property type="entry name" value="NAD(P)-bd_dom_sf"/>
</dbReference>
<reference evidence="3 4" key="1">
    <citation type="journal article" date="2012" name="Environ. Microbiol.">
        <title>The genome sequence of Desulfatibacillum alkenivorans AK-01: a blueprint for anaerobic alkane oxidation.</title>
        <authorList>
            <person name="Callaghan A.V."/>
            <person name="Morris B.E."/>
            <person name="Pereira I.A."/>
            <person name="McInerney M.J."/>
            <person name="Austin R.N."/>
            <person name="Groves J.T."/>
            <person name="Kukor J.J."/>
            <person name="Suflita J.M."/>
            <person name="Young L.Y."/>
            <person name="Zylstra G.J."/>
            <person name="Wawrik B."/>
        </authorList>
    </citation>
    <scope>NUCLEOTIDE SEQUENCE [LARGE SCALE GENOMIC DNA]</scope>
    <source>
        <strain evidence="3 4">AK-01</strain>
    </source>
</reference>
<keyword evidence="4" id="KW-1185">Reference proteome</keyword>
<dbReference type="GO" id="GO:0016616">
    <property type="term" value="F:oxidoreductase activity, acting on the CH-OH group of donors, NAD or NADP as acceptor"/>
    <property type="evidence" value="ECO:0007669"/>
    <property type="project" value="UniProtKB-ARBA"/>
</dbReference>
<protein>
    <submittedName>
        <fullName evidence="3">3-Oxoacyl (Acyl-carrier protein) reductase</fullName>
    </submittedName>
</protein>
<dbReference type="FunFam" id="3.40.50.720:FF:000084">
    <property type="entry name" value="Short-chain dehydrogenase reductase"/>
    <property type="match status" value="1"/>
</dbReference>
<evidence type="ECO:0000256" key="1">
    <source>
        <dbReference type="ARBA" id="ARBA00006484"/>
    </source>
</evidence>
<evidence type="ECO:0000313" key="4">
    <source>
        <dbReference type="Proteomes" id="UP000000739"/>
    </source>
</evidence>
<dbReference type="PROSITE" id="PS00061">
    <property type="entry name" value="ADH_SHORT"/>
    <property type="match status" value="1"/>
</dbReference>
<evidence type="ECO:0000313" key="3">
    <source>
        <dbReference type="EMBL" id="ACL05077.1"/>
    </source>
</evidence>